<dbReference type="PANTHER" id="PTHR34775">
    <property type="entry name" value="TRANSMEMBRANE PROTEIN"/>
    <property type="match status" value="1"/>
</dbReference>
<feature type="compositionally biased region" description="Basic and acidic residues" evidence="1">
    <location>
        <begin position="332"/>
        <end position="368"/>
    </location>
</feature>
<name>A0AAN7JMB1_9MYRT</name>
<proteinExistence type="predicted"/>
<dbReference type="EMBL" id="JAXIOK010000018">
    <property type="protein sequence ID" value="KAK4749935.1"/>
    <property type="molecule type" value="Genomic_DNA"/>
</dbReference>
<accession>A0AAN7JMB1</accession>
<feature type="compositionally biased region" description="Basic and acidic residues" evidence="1">
    <location>
        <begin position="71"/>
        <end position="95"/>
    </location>
</feature>
<feature type="compositionally biased region" description="Acidic residues" evidence="1">
    <location>
        <begin position="513"/>
        <end position="547"/>
    </location>
</feature>
<feature type="region of interest" description="Disordered" evidence="1">
    <location>
        <begin position="287"/>
        <end position="385"/>
    </location>
</feature>
<evidence type="ECO:0000313" key="4">
    <source>
        <dbReference type="Proteomes" id="UP001345219"/>
    </source>
</evidence>
<dbReference type="Proteomes" id="UP001345219">
    <property type="component" value="Chromosome 21"/>
</dbReference>
<dbReference type="PANTHER" id="PTHR34775:SF4">
    <property type="entry name" value="TRANSMEMBRANE PROTEIN"/>
    <property type="match status" value="1"/>
</dbReference>
<gene>
    <name evidence="3" type="ORF">SAY87_027384</name>
</gene>
<protein>
    <submittedName>
        <fullName evidence="3">Uncharacterized protein</fullName>
    </submittedName>
</protein>
<feature type="region of interest" description="Disordered" evidence="1">
    <location>
        <begin position="146"/>
        <end position="195"/>
    </location>
</feature>
<feature type="compositionally biased region" description="Low complexity" evidence="1">
    <location>
        <begin position="146"/>
        <end position="156"/>
    </location>
</feature>
<evidence type="ECO:0000313" key="3">
    <source>
        <dbReference type="EMBL" id="KAK4749935.1"/>
    </source>
</evidence>
<keyword evidence="2" id="KW-0812">Transmembrane</keyword>
<keyword evidence="2" id="KW-0472">Membrane</keyword>
<feature type="transmembrane region" description="Helical" evidence="2">
    <location>
        <begin position="719"/>
        <end position="739"/>
    </location>
</feature>
<keyword evidence="4" id="KW-1185">Reference proteome</keyword>
<feature type="region of interest" description="Disordered" evidence="1">
    <location>
        <begin position="571"/>
        <end position="590"/>
    </location>
</feature>
<keyword evidence="2" id="KW-1133">Transmembrane helix</keyword>
<feature type="compositionally biased region" description="Low complexity" evidence="1">
    <location>
        <begin position="1"/>
        <end position="17"/>
    </location>
</feature>
<feature type="compositionally biased region" description="Acidic residues" evidence="1">
    <location>
        <begin position="287"/>
        <end position="304"/>
    </location>
</feature>
<evidence type="ECO:0000256" key="2">
    <source>
        <dbReference type="SAM" id="Phobius"/>
    </source>
</evidence>
<feature type="region of interest" description="Disordered" evidence="1">
    <location>
        <begin position="510"/>
        <end position="547"/>
    </location>
</feature>
<evidence type="ECO:0000256" key="1">
    <source>
        <dbReference type="SAM" id="MobiDB-lite"/>
    </source>
</evidence>
<sequence>MALPSSKSASAANSAVANPHPTRPLNPNPRASEVTNPTRRSFSGNPFTRPSIVADPRGFNPATPANSPSEMPRRRESLSCLREPEEKENGKDPNSKTRQTRVIRSPGISKGTKNFMSPTISAASKFSASPRKKILTERNVDVLHSSSTSLTDLRSSCGSVNIPENSEETEAKMIVEDSHEDDSSLGSKGSRKKVSFDSVVQEIPSTETTDVETEADLVNIDEEFLNQKSPSSTSSLLAPLDADPLVPLPPYDPNTNYLSPRPQFLHYRPSQRLKHYVGVEEILSFDPLEDGSDLEGPSDTELTTDEISPSEKESDDVSSDEAAKQVVMGSESKSDDDIKMAEEPEVEEAAKQVKGSESKSDDDLKMTEEPEVEEDVSVQMEGPVGAQEHSRRSSFFARSMLFMSIFVFIATSSAMVGTHYFPSGGDLTMKGPSLLLEAQRLKDSAAENMKLWYANSLCCLSSLVLDFRGDQHVWEGVQYYNLTDLNEKSWLDNDGIFGSPIKVDGFVNHETGSGEDGDVEYSETEEDVDAADEGDEVPEVDEPEEEEEAVAANETYQGNEIMDLSIQDVAADEGSQHSENDQANGGDEIMDPSLNIESVNEPETLLHADMEEVSITEVKLEMEFTVENQEAIVRVVETECIEHGLLKVQFEVDQPADPGVEDTNQPQVPMAEVENGVHDGHVEEEEEGRSIILEDPDHQHTPAFTVNSESSQIVNSSGILLPLLGVIFALVAAVACLVARTKKTSSGGGVIGQGKIQVQEPLVAKKFNINPVTASHVTEFDVIGNDSCPSEMTSFQKNAAGAAPSCSKGMMKNVSRRESTASSSFSDFSSSPSYGSFTTYEIIPNKNVSHLKTAQPFKLLRKICNVFLVCRERGTKKTP</sequence>
<feature type="region of interest" description="Disordered" evidence="1">
    <location>
        <begin position="1"/>
        <end position="116"/>
    </location>
</feature>
<comment type="caution">
    <text evidence="3">The sequence shown here is derived from an EMBL/GenBank/DDBJ whole genome shotgun (WGS) entry which is preliminary data.</text>
</comment>
<feature type="compositionally biased region" description="Polar residues" evidence="1">
    <location>
        <begin position="33"/>
        <end position="48"/>
    </location>
</feature>
<dbReference type="AlphaFoldDB" id="A0AAN7JMB1"/>
<reference evidence="3 4" key="1">
    <citation type="journal article" date="2023" name="Hortic Res">
        <title>Pangenome of water caltrop reveals structural variations and asymmetric subgenome divergence after allopolyploidization.</title>
        <authorList>
            <person name="Zhang X."/>
            <person name="Chen Y."/>
            <person name="Wang L."/>
            <person name="Yuan Y."/>
            <person name="Fang M."/>
            <person name="Shi L."/>
            <person name="Lu R."/>
            <person name="Comes H.P."/>
            <person name="Ma Y."/>
            <person name="Chen Y."/>
            <person name="Huang G."/>
            <person name="Zhou Y."/>
            <person name="Zheng Z."/>
            <person name="Qiu Y."/>
        </authorList>
    </citation>
    <scope>NUCLEOTIDE SEQUENCE [LARGE SCALE GENOMIC DNA]</scope>
    <source>
        <tissue evidence="3">Roots</tissue>
    </source>
</reference>
<organism evidence="3 4">
    <name type="scientific">Trapa incisa</name>
    <dbReference type="NCBI Taxonomy" id="236973"/>
    <lineage>
        <taxon>Eukaryota</taxon>
        <taxon>Viridiplantae</taxon>
        <taxon>Streptophyta</taxon>
        <taxon>Embryophyta</taxon>
        <taxon>Tracheophyta</taxon>
        <taxon>Spermatophyta</taxon>
        <taxon>Magnoliopsida</taxon>
        <taxon>eudicotyledons</taxon>
        <taxon>Gunneridae</taxon>
        <taxon>Pentapetalae</taxon>
        <taxon>rosids</taxon>
        <taxon>malvids</taxon>
        <taxon>Myrtales</taxon>
        <taxon>Lythraceae</taxon>
        <taxon>Trapa</taxon>
    </lineage>
</organism>